<name>A0A6J4JNG7_9BACT</name>
<feature type="domain" description="TonB-dependent receptor-like beta-barrel" evidence="12">
    <location>
        <begin position="285"/>
        <end position="744"/>
    </location>
</feature>
<dbReference type="InterPro" id="IPR036942">
    <property type="entry name" value="Beta-barrel_TonB_sf"/>
</dbReference>
<dbReference type="SUPFAM" id="SSF49464">
    <property type="entry name" value="Carboxypeptidase regulatory domain-like"/>
    <property type="match status" value="1"/>
</dbReference>
<accession>A0A6J4JNG7</accession>
<feature type="domain" description="TonB-dependent receptor plug" evidence="13">
    <location>
        <begin position="143"/>
        <end position="221"/>
    </location>
</feature>
<dbReference type="EMBL" id="CADCTJ010001080">
    <property type="protein sequence ID" value="CAA9283052.1"/>
    <property type="molecule type" value="Genomic_DNA"/>
</dbReference>
<dbReference type="Pfam" id="PF07715">
    <property type="entry name" value="Plug"/>
    <property type="match status" value="1"/>
</dbReference>
<keyword evidence="7 10" id="KW-0472">Membrane</keyword>
<dbReference type="Pfam" id="PF00593">
    <property type="entry name" value="TonB_dep_Rec_b-barrel"/>
    <property type="match status" value="1"/>
</dbReference>
<evidence type="ECO:0000256" key="11">
    <source>
        <dbReference type="SAM" id="SignalP"/>
    </source>
</evidence>
<evidence type="ECO:0000256" key="10">
    <source>
        <dbReference type="RuleBase" id="RU003357"/>
    </source>
</evidence>
<dbReference type="InterPro" id="IPR000531">
    <property type="entry name" value="Beta-barrel_TonB"/>
</dbReference>
<proteinExistence type="inferred from homology"/>
<evidence type="ECO:0000256" key="4">
    <source>
        <dbReference type="ARBA" id="ARBA00022692"/>
    </source>
</evidence>
<dbReference type="InterPro" id="IPR037066">
    <property type="entry name" value="Plug_dom_sf"/>
</dbReference>
<evidence type="ECO:0000256" key="6">
    <source>
        <dbReference type="ARBA" id="ARBA00023077"/>
    </source>
</evidence>
<evidence type="ECO:0000256" key="9">
    <source>
        <dbReference type="ARBA" id="ARBA00023237"/>
    </source>
</evidence>
<keyword evidence="2" id="KW-0813">Transport</keyword>
<evidence type="ECO:0000256" key="7">
    <source>
        <dbReference type="ARBA" id="ARBA00023136"/>
    </source>
</evidence>
<sequence length="787" mass="89249">MRYSLLLLVFFGSLASLRAQNKYTISGYVREKGSGESLIGVSVYQPGTSLGTNTNTYGFYSLTLPARDSVQLAFSYVGYRPETRKINLRQNVELNINLTPEAMLREVEVVAGTNRPEKLSESAQMSTVEIPVGQIKNIPALLGEKDVLKVIQLMPGVQKGSEGNSGIYVRGGGPDQNLLILDDATVYNASHLFGFFSLFNGDALKSVELTKGGFPARYGGRLSSVIELNMKEGNKEEVHGEGGIGLIASRLMVEGPLKKGVSSFLVSGRRTYADLIIRPFMPKDAKGGYYFYDLNTKVNYDFGRKNKLYLSGYFGQDRFSVKEIYDDGDYSRTGINWGNATGTLRWNHLFNNQLFANTSVIFSNYQFNIYAQEKDRDNGDYTLDYLSGIRDIGVKYDLDFLPNPQHAIRAGLQSTYHRFRPSALVVKDADIEQNVSEIENIDVVETGIYAEDTWHPVPKLRINGGFRLTHFVAKNKTYLRPEPRLSGSYQIYPNLAVKASYARMNQFVHLLSNTGIGLPTDLWVPSTRRIAPQQSQQVALGLAKDLPKHDLTLSIEGYYKKSDNIIGYKEGASFLLIDDPETAETVSWENNITAGQGWSYGVEFLLQRKFGRLSGWIGYTLSWTQLQFDSLNFGKKYYARYDRRHDLSVVGIYQISERVTMSGTWVYGTGNAITMPQSEYEVPLNQPSEYPFQYQSYFGQTVTHYGDKNAVRMGAYHRLDVGFQFHKKKSWGERTWEISFYNMYNRKNPFFYYLNTEYQDNSQQSETKIKQLSLFPIIPAVTYNFKF</sequence>
<protein>
    <submittedName>
        <fullName evidence="14">TonB-dependent receptor</fullName>
    </submittedName>
</protein>
<evidence type="ECO:0000256" key="5">
    <source>
        <dbReference type="ARBA" id="ARBA00022729"/>
    </source>
</evidence>
<feature type="chain" id="PRO_5026793515" evidence="11">
    <location>
        <begin position="22"/>
        <end position="787"/>
    </location>
</feature>
<dbReference type="Gene3D" id="2.60.40.1120">
    <property type="entry name" value="Carboxypeptidase-like, regulatory domain"/>
    <property type="match status" value="1"/>
</dbReference>
<organism evidence="14">
    <name type="scientific">uncultured Adhaeribacter sp</name>
    <dbReference type="NCBI Taxonomy" id="448109"/>
    <lineage>
        <taxon>Bacteria</taxon>
        <taxon>Pseudomonadati</taxon>
        <taxon>Bacteroidota</taxon>
        <taxon>Cytophagia</taxon>
        <taxon>Cytophagales</taxon>
        <taxon>Hymenobacteraceae</taxon>
        <taxon>Adhaeribacter</taxon>
        <taxon>environmental samples</taxon>
    </lineage>
</organism>
<dbReference type="PANTHER" id="PTHR30069">
    <property type="entry name" value="TONB-DEPENDENT OUTER MEMBRANE RECEPTOR"/>
    <property type="match status" value="1"/>
</dbReference>
<evidence type="ECO:0000256" key="2">
    <source>
        <dbReference type="ARBA" id="ARBA00022448"/>
    </source>
</evidence>
<evidence type="ECO:0000313" key="14">
    <source>
        <dbReference type="EMBL" id="CAA9283052.1"/>
    </source>
</evidence>
<keyword evidence="8 14" id="KW-0675">Receptor</keyword>
<evidence type="ECO:0000259" key="13">
    <source>
        <dbReference type="Pfam" id="PF07715"/>
    </source>
</evidence>
<dbReference type="Gene3D" id="2.170.130.10">
    <property type="entry name" value="TonB-dependent receptor, plug domain"/>
    <property type="match status" value="1"/>
</dbReference>
<keyword evidence="5 11" id="KW-0732">Signal</keyword>
<dbReference type="InterPro" id="IPR008969">
    <property type="entry name" value="CarboxyPept-like_regulatory"/>
</dbReference>
<dbReference type="Pfam" id="PF13715">
    <property type="entry name" value="CarbopepD_reg_2"/>
    <property type="match status" value="1"/>
</dbReference>
<gene>
    <name evidence="14" type="ORF">AVDCRST_MAG95-3438</name>
</gene>
<evidence type="ECO:0000256" key="1">
    <source>
        <dbReference type="ARBA" id="ARBA00004571"/>
    </source>
</evidence>
<keyword evidence="4" id="KW-0812">Transmembrane</keyword>
<dbReference type="InterPro" id="IPR039426">
    <property type="entry name" value="TonB-dep_rcpt-like"/>
</dbReference>
<evidence type="ECO:0000256" key="8">
    <source>
        <dbReference type="ARBA" id="ARBA00023170"/>
    </source>
</evidence>
<dbReference type="AlphaFoldDB" id="A0A6J4JNG7"/>
<keyword evidence="3" id="KW-1134">Transmembrane beta strand</keyword>
<comment type="similarity">
    <text evidence="10">Belongs to the TonB-dependent receptor family.</text>
</comment>
<comment type="subcellular location">
    <subcellularLocation>
        <location evidence="1">Cell outer membrane</location>
        <topology evidence="1">Multi-pass membrane protein</topology>
    </subcellularLocation>
</comment>
<feature type="signal peptide" evidence="11">
    <location>
        <begin position="1"/>
        <end position="21"/>
    </location>
</feature>
<reference evidence="14" key="1">
    <citation type="submission" date="2020-02" db="EMBL/GenBank/DDBJ databases">
        <authorList>
            <person name="Meier V. D."/>
        </authorList>
    </citation>
    <scope>NUCLEOTIDE SEQUENCE</scope>
    <source>
        <strain evidence="14">AVDCRST_MAG95</strain>
    </source>
</reference>
<dbReference type="InterPro" id="IPR012910">
    <property type="entry name" value="Plug_dom"/>
</dbReference>
<dbReference type="Gene3D" id="2.40.170.20">
    <property type="entry name" value="TonB-dependent receptor, beta-barrel domain"/>
    <property type="match status" value="1"/>
</dbReference>
<dbReference type="SUPFAM" id="SSF56935">
    <property type="entry name" value="Porins"/>
    <property type="match status" value="1"/>
</dbReference>
<dbReference type="GO" id="GO:0015344">
    <property type="term" value="F:siderophore uptake transmembrane transporter activity"/>
    <property type="evidence" value="ECO:0007669"/>
    <property type="project" value="TreeGrafter"/>
</dbReference>
<dbReference type="GO" id="GO:0044718">
    <property type="term" value="P:siderophore transmembrane transport"/>
    <property type="evidence" value="ECO:0007669"/>
    <property type="project" value="TreeGrafter"/>
</dbReference>
<evidence type="ECO:0000256" key="3">
    <source>
        <dbReference type="ARBA" id="ARBA00022452"/>
    </source>
</evidence>
<dbReference type="PANTHER" id="PTHR30069:SF29">
    <property type="entry name" value="HEMOGLOBIN AND HEMOGLOBIN-HAPTOGLOBIN-BINDING PROTEIN 1-RELATED"/>
    <property type="match status" value="1"/>
</dbReference>
<dbReference type="GO" id="GO:0009279">
    <property type="term" value="C:cell outer membrane"/>
    <property type="evidence" value="ECO:0007669"/>
    <property type="project" value="UniProtKB-SubCell"/>
</dbReference>
<keyword evidence="6 10" id="KW-0798">TonB box</keyword>
<keyword evidence="9" id="KW-0998">Cell outer membrane</keyword>
<evidence type="ECO:0000259" key="12">
    <source>
        <dbReference type="Pfam" id="PF00593"/>
    </source>
</evidence>